<protein>
    <recommendedName>
        <fullName evidence="2">Glycosyl transferase CAP10 domain-containing protein</fullName>
    </recommendedName>
</protein>
<proteinExistence type="predicted"/>
<evidence type="ECO:0000259" key="2">
    <source>
        <dbReference type="Pfam" id="PF05686"/>
    </source>
</evidence>
<accession>A0AAD9DB13</accession>
<sequence>MDPSKQLIYEEESRSRSGRPAQRMPSFGIKSFACVILLAMGSGGILQNSYNFHDHLNNIRTVQHDFSESQATAQGTTEAEEKMEIEEQTLAGDKQQITHVHAKETSSSIKVANYQFPSVQERLQYYMGDWYNKSDWTVPDSECKLLRKVNDYQQVLRDVMIRTTDFKECMSSHRKRIKAIYCRDTYHTINNTLDEADSSNNHWIDSFGDRTQRIKETLPIITKARQSHYHLLLNLLCGYSTKDITTMTWKTTTHIVKKGKEVPWSEKLSKVFWRGATTRGRLDYLAQWINYDDNHTDIAFSKVVQTKTNFKREYVKKQYFREKQSLLEMNRYKYLLSIEGNDVATGLKWMLYSNS</sequence>
<dbReference type="PANTHER" id="PTHR12203:SF122">
    <property type="entry name" value="GLYCOSYL TRANSFERASE CAP10 DOMAIN-CONTAINING PROTEIN"/>
    <property type="match status" value="1"/>
</dbReference>
<dbReference type="AlphaFoldDB" id="A0AAD9DB13"/>
<dbReference type="GO" id="GO:0046527">
    <property type="term" value="F:glucosyltransferase activity"/>
    <property type="evidence" value="ECO:0007669"/>
    <property type="project" value="TreeGrafter"/>
</dbReference>
<keyword evidence="4" id="KW-1185">Reference proteome</keyword>
<dbReference type="EMBL" id="JATAAI010000014">
    <property type="protein sequence ID" value="KAK1740891.1"/>
    <property type="molecule type" value="Genomic_DNA"/>
</dbReference>
<comment type="caution">
    <text evidence="3">The sequence shown here is derived from an EMBL/GenBank/DDBJ whole genome shotgun (WGS) entry which is preliminary data.</text>
</comment>
<name>A0AAD9DB13_9STRA</name>
<gene>
    <name evidence="3" type="ORF">QTG54_008143</name>
</gene>
<feature type="domain" description="Glycosyl transferase CAP10" evidence="2">
    <location>
        <begin position="243"/>
        <end position="355"/>
    </location>
</feature>
<dbReference type="GO" id="GO:0012505">
    <property type="term" value="C:endomembrane system"/>
    <property type="evidence" value="ECO:0007669"/>
    <property type="project" value="TreeGrafter"/>
</dbReference>
<organism evidence="3 4">
    <name type="scientific">Skeletonema marinoi</name>
    <dbReference type="NCBI Taxonomy" id="267567"/>
    <lineage>
        <taxon>Eukaryota</taxon>
        <taxon>Sar</taxon>
        <taxon>Stramenopiles</taxon>
        <taxon>Ochrophyta</taxon>
        <taxon>Bacillariophyta</taxon>
        <taxon>Coscinodiscophyceae</taxon>
        <taxon>Thalassiosirophycidae</taxon>
        <taxon>Thalassiosirales</taxon>
        <taxon>Skeletonemataceae</taxon>
        <taxon>Skeletonema</taxon>
        <taxon>Skeletonema marinoi-dohrnii complex</taxon>
    </lineage>
</organism>
<evidence type="ECO:0000313" key="4">
    <source>
        <dbReference type="Proteomes" id="UP001224775"/>
    </source>
</evidence>
<dbReference type="Pfam" id="PF05686">
    <property type="entry name" value="Glyco_transf_90"/>
    <property type="match status" value="1"/>
</dbReference>
<feature type="region of interest" description="Disordered" evidence="1">
    <location>
        <begin position="1"/>
        <end position="22"/>
    </location>
</feature>
<dbReference type="InterPro" id="IPR006598">
    <property type="entry name" value="CAP10"/>
</dbReference>
<dbReference type="Proteomes" id="UP001224775">
    <property type="component" value="Unassembled WGS sequence"/>
</dbReference>
<reference evidence="3" key="1">
    <citation type="submission" date="2023-06" db="EMBL/GenBank/DDBJ databases">
        <title>Survivors Of The Sea: Transcriptome response of Skeletonema marinoi to long-term dormancy.</title>
        <authorList>
            <person name="Pinder M.I.M."/>
            <person name="Kourtchenko O."/>
            <person name="Robertson E.K."/>
            <person name="Larsson T."/>
            <person name="Maumus F."/>
            <person name="Osuna-Cruz C.M."/>
            <person name="Vancaester E."/>
            <person name="Stenow R."/>
            <person name="Vandepoele K."/>
            <person name="Ploug H."/>
            <person name="Bruchert V."/>
            <person name="Godhe A."/>
            <person name="Topel M."/>
        </authorList>
    </citation>
    <scope>NUCLEOTIDE SEQUENCE</scope>
    <source>
        <strain evidence="3">R05AC</strain>
    </source>
</reference>
<dbReference type="InterPro" id="IPR051091">
    <property type="entry name" value="O-Glucosyltr/Glycosyltrsf_90"/>
</dbReference>
<evidence type="ECO:0000256" key="1">
    <source>
        <dbReference type="SAM" id="MobiDB-lite"/>
    </source>
</evidence>
<evidence type="ECO:0000313" key="3">
    <source>
        <dbReference type="EMBL" id="KAK1740891.1"/>
    </source>
</evidence>
<dbReference type="PANTHER" id="PTHR12203">
    <property type="entry name" value="KDEL LYS-ASP-GLU-LEU CONTAINING - RELATED"/>
    <property type="match status" value="1"/>
</dbReference>